<dbReference type="InterPro" id="IPR044809">
    <property type="entry name" value="AUF1-like"/>
</dbReference>
<evidence type="ECO:0000313" key="2">
    <source>
        <dbReference type="EMBL" id="GMH03371.1"/>
    </source>
</evidence>
<dbReference type="PANTHER" id="PTHR31215">
    <property type="entry name" value="OS05G0510400 PROTEIN-RELATED"/>
    <property type="match status" value="1"/>
</dbReference>
<comment type="caution">
    <text evidence="2">The sequence shown here is derived from an EMBL/GenBank/DDBJ whole genome shotgun (WGS) entry which is preliminary data.</text>
</comment>
<organism evidence="2 3">
    <name type="scientific">Nepenthes gracilis</name>
    <name type="common">Slender pitcher plant</name>
    <dbReference type="NCBI Taxonomy" id="150966"/>
    <lineage>
        <taxon>Eukaryota</taxon>
        <taxon>Viridiplantae</taxon>
        <taxon>Streptophyta</taxon>
        <taxon>Embryophyta</taxon>
        <taxon>Tracheophyta</taxon>
        <taxon>Spermatophyta</taxon>
        <taxon>Magnoliopsida</taxon>
        <taxon>eudicotyledons</taxon>
        <taxon>Gunneridae</taxon>
        <taxon>Pentapetalae</taxon>
        <taxon>Caryophyllales</taxon>
        <taxon>Nepenthaceae</taxon>
        <taxon>Nepenthes</taxon>
    </lineage>
</organism>
<dbReference type="InterPro" id="IPR032675">
    <property type="entry name" value="LRR_dom_sf"/>
</dbReference>
<evidence type="ECO:0000259" key="1">
    <source>
        <dbReference type="Pfam" id="PF12937"/>
    </source>
</evidence>
<protein>
    <recommendedName>
        <fullName evidence="1">F-box domain-containing protein</fullName>
    </recommendedName>
</protein>
<dbReference type="Gene3D" id="3.80.10.10">
    <property type="entry name" value="Ribonuclease Inhibitor"/>
    <property type="match status" value="1"/>
</dbReference>
<dbReference type="CDD" id="cd09917">
    <property type="entry name" value="F-box_SF"/>
    <property type="match status" value="1"/>
</dbReference>
<dbReference type="Pfam" id="PF12937">
    <property type="entry name" value="F-box-like"/>
    <property type="match status" value="1"/>
</dbReference>
<reference evidence="2" key="1">
    <citation type="submission" date="2023-05" db="EMBL/GenBank/DDBJ databases">
        <title>Nepenthes gracilis genome sequencing.</title>
        <authorList>
            <person name="Fukushima K."/>
        </authorList>
    </citation>
    <scope>NUCLEOTIDE SEQUENCE</scope>
    <source>
        <strain evidence="2">SING2019-196</strain>
    </source>
</reference>
<dbReference type="EMBL" id="BSYO01000004">
    <property type="protein sequence ID" value="GMH03371.1"/>
    <property type="molecule type" value="Genomic_DNA"/>
</dbReference>
<proteinExistence type="predicted"/>
<feature type="domain" description="F-box" evidence="1">
    <location>
        <begin position="1"/>
        <end position="38"/>
    </location>
</feature>
<keyword evidence="3" id="KW-1185">Reference proteome</keyword>
<evidence type="ECO:0000313" key="3">
    <source>
        <dbReference type="Proteomes" id="UP001279734"/>
    </source>
</evidence>
<dbReference type="SUPFAM" id="SSF52047">
    <property type="entry name" value="RNI-like"/>
    <property type="match status" value="1"/>
</dbReference>
<dbReference type="InterPro" id="IPR001810">
    <property type="entry name" value="F-box_dom"/>
</dbReference>
<name>A0AAD3S2X8_NEPGR</name>
<accession>A0AAD3S2X8</accession>
<sequence>MDDLPPPVIVDILNRLTDSTDLARCRRTCKTLNALSYDVDSVNLFCSFNRYMKSRSPATKSSITPFKTILTNLIAKLTNLESVSIGVEKPLRSIPYDDLEDESDDLYLTDVSFVSAWLPRVSDKLKELSFSDFWIQSCWRRSDVLALISRHCQRLTVLEVRNAWLSVDGLNPMPSLTSLTLEFIRLDDEDLAKVNDCFPCLQIFNLIGVGGLKEPKILLQHLKSCQWTVSNAPLSLTVCAPNLVELKLKCVKPRSLVLQTPLLSDFHLSLEKASVFDIKEPLKLKKFHLMTANLYSLICKFPFGRTVRSLTLDSLSRVKLAEASNLSLDALFEVFPNMSCLKLGPTAYSEIEISFCVQGLEGREGMKELKEFTAHLVVSDTEVSLSFISSVLAKCSNLLYVALLIHHELDALIASNLIARCMAVCPRVRWKWGMWKEGSKDAWLSDGV</sequence>
<dbReference type="InterPro" id="IPR036047">
    <property type="entry name" value="F-box-like_dom_sf"/>
</dbReference>
<dbReference type="Proteomes" id="UP001279734">
    <property type="component" value="Unassembled WGS sequence"/>
</dbReference>
<gene>
    <name evidence="2" type="ORF">Nepgr_005210</name>
</gene>
<dbReference type="AlphaFoldDB" id="A0AAD3S2X8"/>
<dbReference type="SUPFAM" id="SSF81383">
    <property type="entry name" value="F-box domain"/>
    <property type="match status" value="1"/>
</dbReference>